<protein>
    <recommendedName>
        <fullName evidence="3">Teneurin NHL domain-containing protein</fullName>
    </recommendedName>
</protein>
<dbReference type="InterPro" id="IPR011042">
    <property type="entry name" value="6-blade_b-propeller_TolB-like"/>
</dbReference>
<name>A0ABX0PLE0_9BURK</name>
<proteinExistence type="predicted"/>
<dbReference type="Proteomes" id="UP000716322">
    <property type="component" value="Unassembled WGS sequence"/>
</dbReference>
<evidence type="ECO:0000259" key="3">
    <source>
        <dbReference type="Pfam" id="PF25021"/>
    </source>
</evidence>
<evidence type="ECO:0000313" key="5">
    <source>
        <dbReference type="Proteomes" id="UP000716322"/>
    </source>
</evidence>
<evidence type="ECO:0000256" key="2">
    <source>
        <dbReference type="PROSITE-ProRule" id="PRU00504"/>
    </source>
</evidence>
<keyword evidence="5" id="KW-1185">Reference proteome</keyword>
<evidence type="ECO:0000313" key="4">
    <source>
        <dbReference type="EMBL" id="NIA57243.1"/>
    </source>
</evidence>
<dbReference type="PROSITE" id="PS51125">
    <property type="entry name" value="NHL"/>
    <property type="match status" value="1"/>
</dbReference>
<feature type="repeat" description="NHL" evidence="2">
    <location>
        <begin position="57"/>
        <end position="99"/>
    </location>
</feature>
<dbReference type="Pfam" id="PF25021">
    <property type="entry name" value="TEN_NHL"/>
    <property type="match status" value="1"/>
</dbReference>
<dbReference type="InterPro" id="IPR001258">
    <property type="entry name" value="NHL_repeat"/>
</dbReference>
<accession>A0ABX0PLE0</accession>
<dbReference type="RefSeq" id="WP_166863630.1">
    <property type="nucleotide sequence ID" value="NZ_JAAQOM010000020.1"/>
</dbReference>
<dbReference type="InterPro" id="IPR056822">
    <property type="entry name" value="TEN_NHL"/>
</dbReference>
<keyword evidence="1" id="KW-0677">Repeat</keyword>
<gene>
    <name evidence="4" type="ORF">HAV22_26820</name>
</gene>
<reference evidence="4 5" key="1">
    <citation type="submission" date="2020-03" db="EMBL/GenBank/DDBJ databases">
        <title>Genome sequence of strain Massilia sp. TW-1.</title>
        <authorList>
            <person name="Chaudhary D.K."/>
        </authorList>
    </citation>
    <scope>NUCLEOTIDE SEQUENCE [LARGE SCALE GENOMIC DNA]</scope>
    <source>
        <strain evidence="4 5">TW-1</strain>
    </source>
</reference>
<dbReference type="PANTHER" id="PTHR13833">
    <property type="match status" value="1"/>
</dbReference>
<evidence type="ECO:0000256" key="1">
    <source>
        <dbReference type="ARBA" id="ARBA00022737"/>
    </source>
</evidence>
<feature type="domain" description="Teneurin NHL" evidence="3">
    <location>
        <begin position="62"/>
        <end position="115"/>
    </location>
</feature>
<sequence>MIIEPVPSRLRVRIACAAVAALLCACGPGGPKRDTGGGGGGGPSPGITLLAGDAATAGSVDNKGAFARFNMPRGVAVDTNGNVYVADQANFAIRKITPDGTVSTFAGQRGTSGTRDANGNSARFSMPTAITIDGSGNLYVTDATAIRKITPDATVSTVVTFPVGDFGGDTRLYPGGIAADGAGNLVVTSGVDTRRIPLSNPGRWTRLEQGAVDILPGATDMIARGIAVRDDNTAYVADLQRTISRTTSGATGLSRFAGTPGQAGNDDGNASTARFQQLAALAADKDGNLYAADAVTNVVRKITTNATVTTPAGTIGATALRAGRLPGSFATLRGIAVGADGTLYAASGNAVVKIVLP</sequence>
<dbReference type="EMBL" id="JAAQOM010000020">
    <property type="protein sequence ID" value="NIA57243.1"/>
    <property type="molecule type" value="Genomic_DNA"/>
</dbReference>
<dbReference type="Gene3D" id="2.120.10.30">
    <property type="entry name" value="TolB, C-terminal domain"/>
    <property type="match status" value="2"/>
</dbReference>
<dbReference type="PANTHER" id="PTHR13833:SF71">
    <property type="entry name" value="NHL DOMAIN-CONTAINING PROTEIN"/>
    <property type="match status" value="1"/>
</dbReference>
<comment type="caution">
    <text evidence="4">The sequence shown here is derived from an EMBL/GenBank/DDBJ whole genome shotgun (WGS) entry which is preliminary data.</text>
</comment>
<dbReference type="SUPFAM" id="SSF101898">
    <property type="entry name" value="NHL repeat"/>
    <property type="match status" value="1"/>
</dbReference>
<organism evidence="4 5">
    <name type="scientific">Telluria antibiotica</name>
    <dbReference type="NCBI Taxonomy" id="2717319"/>
    <lineage>
        <taxon>Bacteria</taxon>
        <taxon>Pseudomonadati</taxon>
        <taxon>Pseudomonadota</taxon>
        <taxon>Betaproteobacteria</taxon>
        <taxon>Burkholderiales</taxon>
        <taxon>Oxalobacteraceae</taxon>
        <taxon>Telluria group</taxon>
        <taxon>Telluria</taxon>
    </lineage>
</organism>